<reference evidence="1" key="1">
    <citation type="submission" date="2021-05" db="EMBL/GenBank/DDBJ databases">
        <authorList>
            <person name="Pan Q."/>
            <person name="Jouanno E."/>
            <person name="Zahm M."/>
            <person name="Klopp C."/>
            <person name="Cabau C."/>
            <person name="Louis A."/>
            <person name="Berthelot C."/>
            <person name="Parey E."/>
            <person name="Roest Crollius H."/>
            <person name="Montfort J."/>
            <person name="Robinson-Rechavi M."/>
            <person name="Bouchez O."/>
            <person name="Lampietro C."/>
            <person name="Lopez Roques C."/>
            <person name="Donnadieu C."/>
            <person name="Postlethwait J."/>
            <person name="Bobe J."/>
            <person name="Dillon D."/>
            <person name="Chandos A."/>
            <person name="von Hippel F."/>
            <person name="Guiguen Y."/>
        </authorList>
    </citation>
    <scope>NUCLEOTIDE SEQUENCE</scope>
    <source>
        <strain evidence="1">YG-Jan2019</strain>
    </source>
</reference>
<keyword evidence="2" id="KW-1185">Reference proteome</keyword>
<evidence type="ECO:0000313" key="2">
    <source>
        <dbReference type="Proteomes" id="UP001157502"/>
    </source>
</evidence>
<comment type="caution">
    <text evidence="1">The sequence shown here is derived from an EMBL/GenBank/DDBJ whole genome shotgun (WGS) entry which is preliminary data.</text>
</comment>
<gene>
    <name evidence="1" type="ORF">DPEC_G00102840</name>
</gene>
<protein>
    <submittedName>
        <fullName evidence="1">Uncharacterized protein</fullName>
    </submittedName>
</protein>
<proteinExistence type="predicted"/>
<accession>A0ACC2GWV5</accession>
<dbReference type="EMBL" id="CM055735">
    <property type="protein sequence ID" value="KAJ8008249.1"/>
    <property type="molecule type" value="Genomic_DNA"/>
</dbReference>
<sequence>MDAYALTEDEPCSSCLLNLTWEDSYEQDPLVRRMEDGLFHGDSSPPETSGLVSLGRPTDGHLNDSCSTSEIRTTCPSRAGDCRWNEDGNRVI</sequence>
<organism evidence="1 2">
    <name type="scientific">Dallia pectoralis</name>
    <name type="common">Alaska blackfish</name>
    <dbReference type="NCBI Taxonomy" id="75939"/>
    <lineage>
        <taxon>Eukaryota</taxon>
        <taxon>Metazoa</taxon>
        <taxon>Chordata</taxon>
        <taxon>Craniata</taxon>
        <taxon>Vertebrata</taxon>
        <taxon>Euteleostomi</taxon>
        <taxon>Actinopterygii</taxon>
        <taxon>Neopterygii</taxon>
        <taxon>Teleostei</taxon>
        <taxon>Protacanthopterygii</taxon>
        <taxon>Esociformes</taxon>
        <taxon>Umbridae</taxon>
        <taxon>Dallia</taxon>
    </lineage>
</organism>
<name>A0ACC2GWV5_DALPE</name>
<evidence type="ECO:0000313" key="1">
    <source>
        <dbReference type="EMBL" id="KAJ8008249.1"/>
    </source>
</evidence>
<dbReference type="Proteomes" id="UP001157502">
    <property type="component" value="Chromosome 8"/>
</dbReference>